<name>A0A078M2W5_9PSED</name>
<feature type="chain" id="PRO_5007377804" evidence="1">
    <location>
        <begin position="24"/>
        <end position="164"/>
    </location>
</feature>
<proteinExistence type="predicted"/>
<dbReference type="EMBL" id="LM997413">
    <property type="protein sequence ID" value="CEA00604.1"/>
    <property type="molecule type" value="Genomic_DNA"/>
</dbReference>
<keyword evidence="1" id="KW-0732">Signal</keyword>
<gene>
    <name evidence="2" type="ORF">BN1049_00111</name>
</gene>
<dbReference type="PATRIC" id="fig|1461581.3.peg.105"/>
<reference evidence="2" key="1">
    <citation type="submission" date="2014-07" db="EMBL/GenBank/DDBJ databases">
        <authorList>
            <person name="Urmite Genomes Urmite Genomes"/>
        </authorList>
    </citation>
    <scope>NUCLEOTIDE SEQUENCE</scope>
    <source>
        <strain evidence="2">12M76_air</strain>
    </source>
</reference>
<keyword evidence="2" id="KW-0449">Lipoprotein</keyword>
<dbReference type="PROSITE" id="PS51257">
    <property type="entry name" value="PROKAR_LIPOPROTEIN"/>
    <property type="match status" value="1"/>
</dbReference>
<protein>
    <submittedName>
        <fullName evidence="2">Lipoprotein</fullName>
    </submittedName>
</protein>
<dbReference type="EMBL" id="LK391969">
    <property type="protein sequence ID" value="CEF25209.1"/>
    <property type="molecule type" value="Genomic_DNA"/>
</dbReference>
<evidence type="ECO:0000256" key="1">
    <source>
        <dbReference type="SAM" id="SignalP"/>
    </source>
</evidence>
<dbReference type="AlphaFoldDB" id="A0A078M2W5"/>
<sequence length="164" mass="18441">MNLRLLFPAVVGLTLAGCATAPADCTFADRDPSLIAKVRCDHSGGYSEQVRLREQELLDARAENELFHRVYEEIKAQQQATRQSLEAQRAHQASLLQSLNALLIQLKTRHAHKSEVQQQITSLEQELRLSPSGTGNPADVEARRQELRELQQKVSRLQLSLGYE</sequence>
<organism evidence="2">
    <name type="scientific">Pseudomonas saudimassiliensis</name>
    <dbReference type="NCBI Taxonomy" id="1461581"/>
    <lineage>
        <taxon>Bacteria</taxon>
        <taxon>Pseudomonadati</taxon>
        <taxon>Pseudomonadota</taxon>
        <taxon>Gammaproteobacteria</taxon>
        <taxon>Pseudomonadales</taxon>
        <taxon>Pseudomonadaceae</taxon>
        <taxon>Pseudomonas</taxon>
    </lineage>
</organism>
<evidence type="ECO:0000313" key="2">
    <source>
        <dbReference type="EMBL" id="CEA00604.1"/>
    </source>
</evidence>
<feature type="signal peptide" evidence="1">
    <location>
        <begin position="1"/>
        <end position="23"/>
    </location>
</feature>
<dbReference type="OrthoDB" id="8641858at2"/>
<accession>A0A078M2W5</accession>